<dbReference type="EMBL" id="WRPP01000006">
    <property type="protein sequence ID" value="MVU81276.1"/>
    <property type="molecule type" value="Genomic_DNA"/>
</dbReference>
<feature type="domain" description="DUF4132" evidence="1">
    <location>
        <begin position="164"/>
        <end position="318"/>
    </location>
</feature>
<comment type="caution">
    <text evidence="2">The sequence shown here is derived from an EMBL/GenBank/DDBJ whole genome shotgun (WGS) entry which is preliminary data.</text>
</comment>
<dbReference type="RefSeq" id="WP_157390883.1">
    <property type="nucleotide sequence ID" value="NZ_WRPP01000006.1"/>
</dbReference>
<accession>A0A7K1V3T3</accession>
<proteinExistence type="predicted"/>
<protein>
    <submittedName>
        <fullName evidence="2">DUF4132 domain-containing protein</fullName>
    </submittedName>
</protein>
<gene>
    <name evidence="2" type="ORF">GPX89_29045</name>
</gene>
<name>A0A7K1V3T3_9NOCA</name>
<dbReference type="AlphaFoldDB" id="A0A7K1V3T3"/>
<dbReference type="Pfam" id="PF13569">
    <property type="entry name" value="DUF4132"/>
    <property type="match status" value="1"/>
</dbReference>
<organism evidence="2 3">
    <name type="scientific">Nocardia terrae</name>
    <dbReference type="NCBI Taxonomy" id="2675851"/>
    <lineage>
        <taxon>Bacteria</taxon>
        <taxon>Bacillati</taxon>
        <taxon>Actinomycetota</taxon>
        <taxon>Actinomycetes</taxon>
        <taxon>Mycobacteriales</taxon>
        <taxon>Nocardiaceae</taxon>
        <taxon>Nocardia</taxon>
    </lineage>
</organism>
<reference evidence="2 3" key="1">
    <citation type="submission" date="2019-12" db="EMBL/GenBank/DDBJ databases">
        <title>Nocardia sp. nov. ET3-3 isolated from soil.</title>
        <authorList>
            <person name="Kanchanasin P."/>
            <person name="Tanasupawat S."/>
            <person name="Yuki M."/>
            <person name="Kudo T."/>
        </authorList>
    </citation>
    <scope>NUCLEOTIDE SEQUENCE [LARGE SCALE GENOMIC DNA]</scope>
    <source>
        <strain evidence="2 3">ET3-3</strain>
    </source>
</reference>
<keyword evidence="3" id="KW-1185">Reference proteome</keyword>
<evidence type="ECO:0000313" key="2">
    <source>
        <dbReference type="EMBL" id="MVU81276.1"/>
    </source>
</evidence>
<dbReference type="Proteomes" id="UP000466794">
    <property type="component" value="Unassembled WGS sequence"/>
</dbReference>
<evidence type="ECO:0000259" key="1">
    <source>
        <dbReference type="Pfam" id="PF13569"/>
    </source>
</evidence>
<evidence type="ECO:0000313" key="3">
    <source>
        <dbReference type="Proteomes" id="UP000466794"/>
    </source>
</evidence>
<sequence length="386" mass="43258">MSEEERRWADPHATDAVRKFLRRHRAAVTTVLEAARLDGLNELAAAATEYTAHPEGPCTPDGAAVAFAIAQHAAVAYRTGAQREREFLDRFIDSWMIEHGHAFTTAVAEARSRLRVEEPDPRAGRMTPWLREAADDEDPSPEAEALTRRVQVRLTASADTEAPRADPKSVTTDQIRRFEAAMVDGRRWRAQAHRRLIVEDAALGQLARRLVWARFDSNGAVTGTFRIDAEHSLRDAGEATVELPGDALVGIAHPIHLGESITAWRDSFGHNRLRQPFEQLTRPTYALTAEESESARLSRFTDRQVRTDRLFALQELGWEVTREALYRRFGPTREVAVLLDPGLEGGYRYEPELQRILSVELRGGTFGVFDPVTASELILQLERPAA</sequence>
<dbReference type="InterPro" id="IPR025406">
    <property type="entry name" value="DUF4132"/>
</dbReference>